<feature type="region of interest" description="Disordered" evidence="4">
    <location>
        <begin position="1"/>
        <end position="34"/>
    </location>
</feature>
<dbReference type="Pfam" id="PF00356">
    <property type="entry name" value="LacI"/>
    <property type="match status" value="1"/>
</dbReference>
<dbReference type="PANTHER" id="PTHR30146">
    <property type="entry name" value="LACI-RELATED TRANSCRIPTIONAL REPRESSOR"/>
    <property type="match status" value="1"/>
</dbReference>
<gene>
    <name evidence="6" type="ORF">BRM3_02570</name>
</gene>
<dbReference type="EMBL" id="CP107020">
    <property type="protein sequence ID" value="UYG17334.1"/>
    <property type="molecule type" value="Genomic_DNA"/>
</dbReference>
<sequence>MGQESQHGHGTASGEQVPAGRRVNAPADTGTATPTLNSIARALGVSRQTVSNVLNSPERVAEPTRSAVRGEIERVGYRPSAAARQLRTRRSRLLGFRMQDTTDGINGSILDRLLHALTARAHECGYALLVFAADGEAAEIAAYEDLRATNALDGFLLTSTNHGDRRADWLLEHDIPFVCFGRPWGRIDAATTRDHDWIDIDGRAGTDAATRLLAEDGARRIGFMGWPEGSGAGDDRFDGYVTAMEDLGHVPDLVDRVEDSFENGQGAAERLVAAGADALVCVSDSLALGAIARMRALGRHDVMDRVVGFDDTPIARAVGISSVDQPVEQAARRMVDLLIHRIEHPGASPASDPTDLLTPVVHRRRAT</sequence>
<dbReference type="PROSITE" id="PS50932">
    <property type="entry name" value="HTH_LACI_2"/>
    <property type="match status" value="1"/>
</dbReference>
<proteinExistence type="predicted"/>
<evidence type="ECO:0000313" key="7">
    <source>
        <dbReference type="Proteomes" id="UP001164305"/>
    </source>
</evidence>
<dbReference type="Proteomes" id="UP001164305">
    <property type="component" value="Chromosome"/>
</dbReference>
<reference evidence="6" key="1">
    <citation type="submission" date="2022-10" db="EMBL/GenBank/DDBJ databases">
        <title>Whole-Genome Sequencing of Brachybacterium huguangmaarense BRM-3, Isolated from Betula schmidtii.</title>
        <authorList>
            <person name="Haam D."/>
        </authorList>
    </citation>
    <scope>NUCLEOTIDE SEQUENCE</scope>
    <source>
        <strain evidence="6">BRM-3</strain>
    </source>
</reference>
<dbReference type="SUPFAM" id="SSF53822">
    <property type="entry name" value="Periplasmic binding protein-like I"/>
    <property type="match status" value="1"/>
</dbReference>
<feature type="domain" description="HTH lacI-type" evidence="5">
    <location>
        <begin position="34"/>
        <end position="88"/>
    </location>
</feature>
<dbReference type="SUPFAM" id="SSF47413">
    <property type="entry name" value="lambda repressor-like DNA-binding domains"/>
    <property type="match status" value="1"/>
</dbReference>
<keyword evidence="3" id="KW-0804">Transcription</keyword>
<dbReference type="CDD" id="cd01392">
    <property type="entry name" value="HTH_LacI"/>
    <property type="match status" value="1"/>
</dbReference>
<accession>A0ABY6G2Z2</accession>
<dbReference type="InterPro" id="IPR000843">
    <property type="entry name" value="HTH_LacI"/>
</dbReference>
<keyword evidence="7" id="KW-1185">Reference proteome</keyword>
<evidence type="ECO:0000313" key="6">
    <source>
        <dbReference type="EMBL" id="UYG17334.1"/>
    </source>
</evidence>
<dbReference type="Gene3D" id="3.40.50.2300">
    <property type="match status" value="2"/>
</dbReference>
<evidence type="ECO:0000256" key="4">
    <source>
        <dbReference type="SAM" id="MobiDB-lite"/>
    </source>
</evidence>
<evidence type="ECO:0000256" key="1">
    <source>
        <dbReference type="ARBA" id="ARBA00023015"/>
    </source>
</evidence>
<dbReference type="InterPro" id="IPR046335">
    <property type="entry name" value="LacI/GalR-like_sensor"/>
</dbReference>
<dbReference type="RefSeq" id="WP_263594543.1">
    <property type="nucleotide sequence ID" value="NZ_CP107020.1"/>
</dbReference>
<dbReference type="InterPro" id="IPR010982">
    <property type="entry name" value="Lambda_DNA-bd_dom_sf"/>
</dbReference>
<organism evidence="6 7">
    <name type="scientific">Brachybacterium huguangmaarense</name>
    <dbReference type="NCBI Taxonomy" id="1652028"/>
    <lineage>
        <taxon>Bacteria</taxon>
        <taxon>Bacillati</taxon>
        <taxon>Actinomycetota</taxon>
        <taxon>Actinomycetes</taxon>
        <taxon>Micrococcales</taxon>
        <taxon>Dermabacteraceae</taxon>
        <taxon>Brachybacterium</taxon>
    </lineage>
</organism>
<evidence type="ECO:0000259" key="5">
    <source>
        <dbReference type="PROSITE" id="PS50932"/>
    </source>
</evidence>
<dbReference type="Gene3D" id="1.10.260.40">
    <property type="entry name" value="lambda repressor-like DNA-binding domains"/>
    <property type="match status" value="1"/>
</dbReference>
<evidence type="ECO:0000256" key="3">
    <source>
        <dbReference type="ARBA" id="ARBA00023163"/>
    </source>
</evidence>
<dbReference type="PANTHER" id="PTHR30146:SF109">
    <property type="entry name" value="HTH-TYPE TRANSCRIPTIONAL REGULATOR GALS"/>
    <property type="match status" value="1"/>
</dbReference>
<evidence type="ECO:0000256" key="2">
    <source>
        <dbReference type="ARBA" id="ARBA00023125"/>
    </source>
</evidence>
<dbReference type="Pfam" id="PF13377">
    <property type="entry name" value="Peripla_BP_3"/>
    <property type="match status" value="1"/>
</dbReference>
<dbReference type="SMART" id="SM00354">
    <property type="entry name" value="HTH_LACI"/>
    <property type="match status" value="1"/>
</dbReference>
<keyword evidence="2" id="KW-0238">DNA-binding</keyword>
<feature type="region of interest" description="Disordered" evidence="4">
    <location>
        <begin position="344"/>
        <end position="367"/>
    </location>
</feature>
<dbReference type="InterPro" id="IPR028082">
    <property type="entry name" value="Peripla_BP_I"/>
</dbReference>
<name>A0ABY6G2Z2_9MICO</name>
<keyword evidence="1" id="KW-0805">Transcription regulation</keyword>
<protein>
    <submittedName>
        <fullName evidence="6">Substrate-binding domain-containing protein</fullName>
    </submittedName>
</protein>